<dbReference type="HAMAP" id="MF_01333_A">
    <property type="entry name" value="Ribosomal_uL5_A"/>
    <property type="match status" value="1"/>
</dbReference>
<dbReference type="EMBL" id="MT631622">
    <property type="protein sequence ID" value="QNO55560.1"/>
    <property type="molecule type" value="Genomic_DNA"/>
</dbReference>
<dbReference type="GO" id="GO:1990904">
    <property type="term" value="C:ribonucleoprotein complex"/>
    <property type="evidence" value="ECO:0007669"/>
    <property type="project" value="UniProtKB-KW"/>
</dbReference>
<evidence type="ECO:0000256" key="3">
    <source>
        <dbReference type="ARBA" id="ARBA00022730"/>
    </source>
</evidence>
<dbReference type="PANTHER" id="PTHR11994">
    <property type="entry name" value="60S RIBOSOMAL PROTEIN L11-RELATED"/>
    <property type="match status" value="1"/>
</dbReference>
<dbReference type="GO" id="GO:0005840">
    <property type="term" value="C:ribosome"/>
    <property type="evidence" value="ECO:0007669"/>
    <property type="project" value="UniProtKB-KW"/>
</dbReference>
<dbReference type="NCBIfam" id="NF003258">
    <property type="entry name" value="PRK04219.1"/>
    <property type="match status" value="1"/>
</dbReference>
<evidence type="ECO:0000256" key="2">
    <source>
        <dbReference type="ARBA" id="ARBA00022555"/>
    </source>
</evidence>
<dbReference type="Gene3D" id="3.30.1440.10">
    <property type="match status" value="1"/>
</dbReference>
<evidence type="ECO:0000256" key="8">
    <source>
        <dbReference type="RuleBase" id="RU003930"/>
    </source>
</evidence>
<comment type="subunit">
    <text evidence="7">Part of the 50S ribosomal subunit; contacts the 5S rRNA and probably tRNA. Forms a bridge to the 30S subunit in the 70S ribosome.</text>
</comment>
<evidence type="ECO:0000259" key="9">
    <source>
        <dbReference type="Pfam" id="PF00281"/>
    </source>
</evidence>
<dbReference type="InterPro" id="IPR022804">
    <property type="entry name" value="Ribosomal_uL5_arc"/>
</dbReference>
<evidence type="ECO:0000256" key="6">
    <source>
        <dbReference type="ARBA" id="ARBA00023274"/>
    </source>
</evidence>
<keyword evidence="2 7" id="KW-0820">tRNA-binding</keyword>
<evidence type="ECO:0000313" key="11">
    <source>
        <dbReference type="EMBL" id="QNO55560.1"/>
    </source>
</evidence>
<dbReference type="GO" id="GO:0006412">
    <property type="term" value="P:translation"/>
    <property type="evidence" value="ECO:0007669"/>
    <property type="project" value="UniProtKB-UniRule"/>
</dbReference>
<keyword evidence="3 7" id="KW-0699">rRNA-binding</keyword>
<dbReference type="AlphaFoldDB" id="A0A7G9Z5M6"/>
<feature type="domain" description="Large ribosomal subunit protein uL5 N-terminal" evidence="9">
    <location>
        <begin position="6"/>
        <end position="56"/>
    </location>
</feature>
<sequence>MAAESMRRIEVDKIVINMGVGESGEKLAKADKLLERIVGQKPIRRTAKRSLQPLGIKKGEAIACNVTLRGARADDFLKRCFKIQNKLYKSQLDTLGNFSFGVEEHTDFGFRYEPTVGIFGMDVSVALKRPGYRIKERKLQKKKLPMKQRINKTDVIAFLEADYGVEMMED</sequence>
<name>A0A7G9Z5M6_9EURY</name>
<dbReference type="FunFam" id="3.30.1440.10:FF:000002">
    <property type="entry name" value="60S ribosomal protein L11"/>
    <property type="match status" value="1"/>
</dbReference>
<dbReference type="PIRSF" id="PIRSF002161">
    <property type="entry name" value="Ribosomal_L5"/>
    <property type="match status" value="1"/>
</dbReference>
<dbReference type="SUPFAM" id="SSF55282">
    <property type="entry name" value="RL5-like"/>
    <property type="match status" value="1"/>
</dbReference>
<dbReference type="InterPro" id="IPR057266">
    <property type="entry name" value="Ribosomal_uL5_euk/arc-type"/>
</dbReference>
<dbReference type="InterPro" id="IPR031310">
    <property type="entry name" value="Ribosomal_uL5_N"/>
</dbReference>
<evidence type="ECO:0000259" key="10">
    <source>
        <dbReference type="Pfam" id="PF00673"/>
    </source>
</evidence>
<gene>
    <name evidence="7 11" type="primary">rpl5</name>
    <name evidence="11" type="ORF">BJEEAEJC_00002</name>
</gene>
<dbReference type="Pfam" id="PF00281">
    <property type="entry name" value="Ribosomal_L5"/>
    <property type="match status" value="1"/>
</dbReference>
<dbReference type="InterPro" id="IPR031309">
    <property type="entry name" value="Ribosomal_uL5_C"/>
</dbReference>
<dbReference type="GO" id="GO:0000049">
    <property type="term" value="F:tRNA binding"/>
    <property type="evidence" value="ECO:0007669"/>
    <property type="project" value="UniProtKB-UniRule"/>
</dbReference>
<dbReference type="Pfam" id="PF00673">
    <property type="entry name" value="Ribosomal_L5_C"/>
    <property type="match status" value="1"/>
</dbReference>
<reference evidence="11" key="1">
    <citation type="submission" date="2020-06" db="EMBL/GenBank/DDBJ databases">
        <title>Unique genomic features of the anaerobic methanotrophic archaea.</title>
        <authorList>
            <person name="Chadwick G.L."/>
            <person name="Skennerton C.T."/>
            <person name="Laso-Perez R."/>
            <person name="Leu A.O."/>
            <person name="Speth D.R."/>
            <person name="Yu H."/>
            <person name="Morgan-Lang C."/>
            <person name="Hatzenpichler R."/>
            <person name="Goudeau D."/>
            <person name="Malmstrom R."/>
            <person name="Brazelton W.J."/>
            <person name="Woyke T."/>
            <person name="Hallam S.J."/>
            <person name="Tyson G.W."/>
            <person name="Wegener G."/>
            <person name="Boetius A."/>
            <person name="Orphan V."/>
        </authorList>
    </citation>
    <scope>NUCLEOTIDE SEQUENCE</scope>
</reference>
<keyword evidence="4 7" id="KW-0694">RNA-binding</keyword>
<dbReference type="InterPro" id="IPR022803">
    <property type="entry name" value="Ribosomal_uL5_dom_sf"/>
</dbReference>
<evidence type="ECO:0000256" key="4">
    <source>
        <dbReference type="ARBA" id="ARBA00022884"/>
    </source>
</evidence>
<dbReference type="GO" id="GO:0003735">
    <property type="term" value="F:structural constituent of ribosome"/>
    <property type="evidence" value="ECO:0007669"/>
    <property type="project" value="InterPro"/>
</dbReference>
<dbReference type="InterPro" id="IPR002132">
    <property type="entry name" value="Ribosomal_uL5"/>
</dbReference>
<feature type="domain" description="Large ribosomal subunit protein uL5 C-terminal" evidence="10">
    <location>
        <begin position="62"/>
        <end position="139"/>
    </location>
</feature>
<comment type="similarity">
    <text evidence="1 7 8">Belongs to the universal ribosomal protein uL5 family.</text>
</comment>
<comment type="function">
    <text evidence="7">This is 1 of the proteins that bind and probably mediate the attachment of the 5S RNA into the large ribosomal subunit, where it forms part of the central protuberance. In the 70S ribosome it contacts protein S13 of the 30S subunit (bridge B1b), connecting the 2 subunits; this bridge is implicated in subunit movement. May contact the P site tRNA; the 5S rRNA and some of its associated proteins might help stabilize positioning of ribosome-bound tRNAs.</text>
</comment>
<evidence type="ECO:0000256" key="5">
    <source>
        <dbReference type="ARBA" id="ARBA00022980"/>
    </source>
</evidence>
<proteinExistence type="inferred from homology"/>
<keyword evidence="6 7" id="KW-0687">Ribonucleoprotein</keyword>
<accession>A0A7G9Z5M6</accession>
<evidence type="ECO:0000256" key="7">
    <source>
        <dbReference type="HAMAP-Rule" id="MF_01333"/>
    </source>
</evidence>
<evidence type="ECO:0000256" key="1">
    <source>
        <dbReference type="ARBA" id="ARBA00008553"/>
    </source>
</evidence>
<protein>
    <recommendedName>
        <fullName evidence="7">Large ribosomal subunit protein uL5</fullName>
    </recommendedName>
</protein>
<organism evidence="11">
    <name type="scientific">Candidatus Methanophaga sp. ANME-1 ERB7</name>
    <dbReference type="NCBI Taxonomy" id="2759913"/>
    <lineage>
        <taxon>Archaea</taxon>
        <taxon>Methanobacteriati</taxon>
        <taxon>Methanobacteriota</taxon>
        <taxon>Stenosarchaea group</taxon>
        <taxon>Methanomicrobia</taxon>
        <taxon>Candidatus Methanophagales</taxon>
        <taxon>Candidatus Methanophagaceae</taxon>
        <taxon>Candidatus Methanophaga</taxon>
    </lineage>
</organism>
<dbReference type="GO" id="GO:0019843">
    <property type="term" value="F:rRNA binding"/>
    <property type="evidence" value="ECO:0007669"/>
    <property type="project" value="UniProtKB-UniRule"/>
</dbReference>
<keyword evidence="5 7" id="KW-0689">Ribosomal protein</keyword>